<dbReference type="Gene3D" id="1.10.357.140">
    <property type="entry name" value="UbiA prenyltransferase"/>
    <property type="match status" value="1"/>
</dbReference>
<feature type="transmembrane region" description="Helical" evidence="9">
    <location>
        <begin position="112"/>
        <end position="132"/>
    </location>
</feature>
<dbReference type="InterPro" id="IPR000537">
    <property type="entry name" value="UbiA_prenyltransferase"/>
</dbReference>
<keyword evidence="11" id="KW-1185">Reference proteome</keyword>
<proteinExistence type="predicted"/>
<dbReference type="AlphaFoldDB" id="G4QEK2"/>
<dbReference type="PANTHER" id="PTHR13929">
    <property type="entry name" value="1,4-DIHYDROXY-2-NAPHTHOATE OCTAPRENYLTRANSFERASE"/>
    <property type="match status" value="1"/>
</dbReference>
<evidence type="ECO:0000256" key="4">
    <source>
        <dbReference type="ARBA" id="ARBA00022475"/>
    </source>
</evidence>
<dbReference type="GO" id="GO:0016020">
    <property type="term" value="C:membrane"/>
    <property type="evidence" value="ECO:0007669"/>
    <property type="project" value="UniProtKB-SubCell"/>
</dbReference>
<dbReference type="eggNOG" id="COG1575">
    <property type="taxonomic scope" value="Bacteria"/>
</dbReference>
<feature type="transmembrane region" description="Helical" evidence="9">
    <location>
        <begin position="189"/>
        <end position="208"/>
    </location>
</feature>
<evidence type="ECO:0000256" key="1">
    <source>
        <dbReference type="ARBA" id="ARBA00004141"/>
    </source>
</evidence>
<reference evidence="10 11" key="1">
    <citation type="journal article" date="2011" name="J. Bacteriol.">
        <title>Complete genome sequence of seawater bacterium Glaciecola nitratireducens FR1064T.</title>
        <authorList>
            <person name="Bian F."/>
            <person name="Qin Q.L."/>
            <person name="Xie B.B."/>
            <person name="Shu Y.L."/>
            <person name="Zhang X.Y."/>
            <person name="Yu Y."/>
            <person name="Chen B."/>
            <person name="Chen X.L."/>
            <person name="Zhou B.C."/>
            <person name="Zhang Y.Z."/>
        </authorList>
    </citation>
    <scope>NUCLEOTIDE SEQUENCE [LARGE SCALE GENOMIC DNA]</scope>
    <source>
        <strain evidence="11">JCM 12485 / KCTC 12276 / FR1064</strain>
    </source>
</reference>
<dbReference type="UniPathway" id="UPA00079"/>
<feature type="transmembrane region" description="Helical" evidence="9">
    <location>
        <begin position="30"/>
        <end position="48"/>
    </location>
</feature>
<sequence length="327" mass="35601">MASDQNIAPQQNINSAANSSFATVVGTMRLPFLLLTLACLLLAFSLAYKNTESLQWHLIVLISIGALCAHISVNMLNEYADFSSGLDLHTQRTPFSGGSGALVAQPAAKRTVLVFACINLLICCSIGLFFTFTAGREILSIGLLGVVIVITYTKWINRFPFLCLIAPGLAFGVLLVNGSYFVLTGSFQIDVIMISLLPFFVVNNLLLLNQFPDIKADLVHGRNHWLIKYGVSSGVYVYLTMAVFSLVTLGLLVFFDYLPLISAITLPPILIGIYLGIKLNRITKDSKDTPSNEELTPLMGGNVAITISIPVLLGISVLIDSFYQQSW</sequence>
<comment type="subcellular location">
    <subcellularLocation>
        <location evidence="1">Membrane</location>
        <topology evidence="1">Multi-pass membrane protein</topology>
    </subcellularLocation>
</comment>
<comment type="pathway">
    <text evidence="2">Quinol/quinone metabolism; menaquinone biosynthesis.</text>
</comment>
<dbReference type="OrthoDB" id="3344514at2"/>
<evidence type="ECO:0000256" key="7">
    <source>
        <dbReference type="ARBA" id="ARBA00022989"/>
    </source>
</evidence>
<dbReference type="GO" id="GO:0004659">
    <property type="term" value="F:prenyltransferase activity"/>
    <property type="evidence" value="ECO:0007669"/>
    <property type="project" value="InterPro"/>
</dbReference>
<dbReference type="Pfam" id="PF01040">
    <property type="entry name" value="UbiA"/>
    <property type="match status" value="1"/>
</dbReference>
<organism evidence="10 11">
    <name type="scientific">Glaciecola nitratireducens (strain JCM 12485 / KCTC 12276 / FR1064)</name>
    <dbReference type="NCBI Taxonomy" id="1085623"/>
    <lineage>
        <taxon>Bacteria</taxon>
        <taxon>Pseudomonadati</taxon>
        <taxon>Pseudomonadota</taxon>
        <taxon>Gammaproteobacteria</taxon>
        <taxon>Alteromonadales</taxon>
        <taxon>Alteromonadaceae</taxon>
        <taxon>Brumicola</taxon>
    </lineage>
</organism>
<dbReference type="STRING" id="1085623.GNIT_0611"/>
<keyword evidence="4" id="KW-1003">Cell membrane</keyword>
<evidence type="ECO:0000256" key="9">
    <source>
        <dbReference type="SAM" id="Phobius"/>
    </source>
</evidence>
<feature type="transmembrane region" description="Helical" evidence="9">
    <location>
        <begin position="257"/>
        <end position="277"/>
    </location>
</feature>
<dbReference type="HOGENOM" id="CLU_043611_0_1_6"/>
<dbReference type="GO" id="GO:0009234">
    <property type="term" value="P:menaquinone biosynthetic process"/>
    <property type="evidence" value="ECO:0007669"/>
    <property type="project" value="UniProtKB-UniPathway"/>
</dbReference>
<keyword evidence="3" id="KW-0474">Menaquinone biosynthesis</keyword>
<evidence type="ECO:0000256" key="3">
    <source>
        <dbReference type="ARBA" id="ARBA00022428"/>
    </source>
</evidence>
<dbReference type="InterPro" id="IPR026046">
    <property type="entry name" value="UBIAD1"/>
</dbReference>
<evidence type="ECO:0000313" key="11">
    <source>
        <dbReference type="Proteomes" id="UP000009282"/>
    </source>
</evidence>
<feature type="transmembrane region" description="Helical" evidence="9">
    <location>
        <begin position="162"/>
        <end position="183"/>
    </location>
</feature>
<dbReference type="CDD" id="cd13962">
    <property type="entry name" value="PT_UbiA_UBIAD1"/>
    <property type="match status" value="1"/>
</dbReference>
<accession>G4QEK2</accession>
<dbReference type="GO" id="GO:0042371">
    <property type="term" value="P:vitamin K biosynthetic process"/>
    <property type="evidence" value="ECO:0007669"/>
    <property type="project" value="TreeGrafter"/>
</dbReference>
<keyword evidence="7 9" id="KW-1133">Transmembrane helix</keyword>
<dbReference type="Proteomes" id="UP000009282">
    <property type="component" value="Chromosome"/>
</dbReference>
<evidence type="ECO:0000256" key="8">
    <source>
        <dbReference type="ARBA" id="ARBA00023136"/>
    </source>
</evidence>
<protein>
    <submittedName>
        <fullName evidence="10">UbiA prenyltransferase</fullName>
    </submittedName>
</protein>
<keyword evidence="8 9" id="KW-0472">Membrane</keyword>
<dbReference type="InterPro" id="IPR044878">
    <property type="entry name" value="UbiA_sf"/>
</dbReference>
<keyword evidence="5 10" id="KW-0808">Transferase</keyword>
<dbReference type="EMBL" id="CP003060">
    <property type="protein sequence ID" value="AEP28765.1"/>
    <property type="molecule type" value="Genomic_DNA"/>
</dbReference>
<dbReference type="KEGG" id="gni:GNIT_0611"/>
<name>G4QEK2_GLANF</name>
<evidence type="ECO:0000313" key="10">
    <source>
        <dbReference type="EMBL" id="AEP28765.1"/>
    </source>
</evidence>
<feature type="transmembrane region" description="Helical" evidence="9">
    <location>
        <begin position="298"/>
        <end position="319"/>
    </location>
</feature>
<keyword evidence="6 9" id="KW-0812">Transmembrane</keyword>
<dbReference type="PANTHER" id="PTHR13929:SF0">
    <property type="entry name" value="UBIA PRENYLTRANSFERASE DOMAIN-CONTAINING PROTEIN 1"/>
    <property type="match status" value="1"/>
</dbReference>
<feature type="transmembrane region" description="Helical" evidence="9">
    <location>
        <begin position="138"/>
        <end position="155"/>
    </location>
</feature>
<evidence type="ECO:0000256" key="5">
    <source>
        <dbReference type="ARBA" id="ARBA00022679"/>
    </source>
</evidence>
<evidence type="ECO:0000256" key="2">
    <source>
        <dbReference type="ARBA" id="ARBA00004863"/>
    </source>
</evidence>
<evidence type="ECO:0000256" key="6">
    <source>
        <dbReference type="ARBA" id="ARBA00022692"/>
    </source>
</evidence>
<gene>
    <name evidence="10" type="primary">menA</name>
    <name evidence="10" type="ordered locus">GNIT_0611</name>
</gene>
<feature type="transmembrane region" description="Helical" evidence="9">
    <location>
        <begin position="229"/>
        <end position="251"/>
    </location>
</feature>
<feature type="transmembrane region" description="Helical" evidence="9">
    <location>
        <begin position="54"/>
        <end position="73"/>
    </location>
</feature>